<accession>A0AAD7MWD4</accession>
<proteinExistence type="predicted"/>
<protein>
    <submittedName>
        <fullName evidence="2">Uncharacterized protein</fullName>
    </submittedName>
</protein>
<feature type="region of interest" description="Disordered" evidence="1">
    <location>
        <begin position="93"/>
        <end position="123"/>
    </location>
</feature>
<gene>
    <name evidence="2" type="ORF">DFH07DRAFT_987325</name>
</gene>
<name>A0AAD7MWD4_9AGAR</name>
<feature type="region of interest" description="Disordered" evidence="1">
    <location>
        <begin position="367"/>
        <end position="396"/>
    </location>
</feature>
<organism evidence="2 3">
    <name type="scientific">Mycena maculata</name>
    <dbReference type="NCBI Taxonomy" id="230809"/>
    <lineage>
        <taxon>Eukaryota</taxon>
        <taxon>Fungi</taxon>
        <taxon>Dikarya</taxon>
        <taxon>Basidiomycota</taxon>
        <taxon>Agaricomycotina</taxon>
        <taxon>Agaricomycetes</taxon>
        <taxon>Agaricomycetidae</taxon>
        <taxon>Agaricales</taxon>
        <taxon>Marasmiineae</taxon>
        <taxon>Mycenaceae</taxon>
        <taxon>Mycena</taxon>
    </lineage>
</organism>
<feature type="compositionally biased region" description="Pro residues" evidence="1">
    <location>
        <begin position="105"/>
        <end position="117"/>
    </location>
</feature>
<keyword evidence="3" id="KW-1185">Reference proteome</keyword>
<reference evidence="2" key="1">
    <citation type="submission" date="2023-03" db="EMBL/GenBank/DDBJ databases">
        <title>Massive genome expansion in bonnet fungi (Mycena s.s.) driven by repeated elements and novel gene families across ecological guilds.</title>
        <authorList>
            <consortium name="Lawrence Berkeley National Laboratory"/>
            <person name="Harder C.B."/>
            <person name="Miyauchi S."/>
            <person name="Viragh M."/>
            <person name="Kuo A."/>
            <person name="Thoen E."/>
            <person name="Andreopoulos B."/>
            <person name="Lu D."/>
            <person name="Skrede I."/>
            <person name="Drula E."/>
            <person name="Henrissat B."/>
            <person name="Morin E."/>
            <person name="Kohler A."/>
            <person name="Barry K."/>
            <person name="LaButti K."/>
            <person name="Morin E."/>
            <person name="Salamov A."/>
            <person name="Lipzen A."/>
            <person name="Mereny Z."/>
            <person name="Hegedus B."/>
            <person name="Baldrian P."/>
            <person name="Stursova M."/>
            <person name="Weitz H."/>
            <person name="Taylor A."/>
            <person name="Grigoriev I.V."/>
            <person name="Nagy L.G."/>
            <person name="Martin F."/>
            <person name="Kauserud H."/>
        </authorList>
    </citation>
    <scope>NUCLEOTIDE SEQUENCE</scope>
    <source>
        <strain evidence="2">CBHHK188m</strain>
    </source>
</reference>
<dbReference type="Proteomes" id="UP001215280">
    <property type="component" value="Unassembled WGS sequence"/>
</dbReference>
<comment type="caution">
    <text evidence="2">The sequence shown here is derived from an EMBL/GenBank/DDBJ whole genome shotgun (WGS) entry which is preliminary data.</text>
</comment>
<dbReference type="EMBL" id="JARJLG010000154">
    <property type="protein sequence ID" value="KAJ7735565.1"/>
    <property type="molecule type" value="Genomic_DNA"/>
</dbReference>
<evidence type="ECO:0000256" key="1">
    <source>
        <dbReference type="SAM" id="MobiDB-lite"/>
    </source>
</evidence>
<sequence>MSPAANQRAVSLAPTLINVPSFAVSAEPPAVTATAVINAPLPSLAPIPEADSTALSNLVTHAAEITATAITPSASFFDDDELDLDIDEFFTPAAEKRDKGKKPVPATPAAPEAPPHAGPSSRAPEFLRRIGFVPTQKPVKRFGAEEHKAIRRDLDTLAYATAELEVSLTRTTKDFKDGLEGVNAQLVGFAADNDERVRAPAALAAQVNAHTIESLVVASNKLTANSTASNAALNSVLERIRTLEGLNAYVTGLQATIEAHDRTIKTLLSHTSASTGSSPLVPIIVVPTAVPAAPAGDDHLRAIVQEVLNANSKRAHDDVEHQEPAKRQELVALPLSFIYPTPPTALNFAAAPLAAVALPIAPAPPPASGAASAYPAPPAAPASVLPRPPPSGLPRVRINPSREVLLGPMDWRNNFHQAPRNLVTSVLGANMIRPAPFKSRKGPDNVTAILVFEADTVAQWFITTWNDNPRISYEICVARPMPLNA</sequence>
<evidence type="ECO:0000313" key="3">
    <source>
        <dbReference type="Proteomes" id="UP001215280"/>
    </source>
</evidence>
<feature type="compositionally biased region" description="Pro residues" evidence="1">
    <location>
        <begin position="375"/>
        <end position="392"/>
    </location>
</feature>
<dbReference type="AlphaFoldDB" id="A0AAD7MWD4"/>
<evidence type="ECO:0000313" key="2">
    <source>
        <dbReference type="EMBL" id="KAJ7735565.1"/>
    </source>
</evidence>